<evidence type="ECO:0000313" key="1">
    <source>
        <dbReference type="EMBL" id="MEU3787587.1"/>
    </source>
</evidence>
<dbReference type="Proteomes" id="UP001550739">
    <property type="component" value="Unassembled WGS sequence"/>
</dbReference>
<name>A0ABV2ZYD7_9ACTN</name>
<dbReference type="RefSeq" id="WP_361710250.1">
    <property type="nucleotide sequence ID" value="NZ_JBEZVE010000046.1"/>
</dbReference>
<keyword evidence="2" id="KW-1185">Reference proteome</keyword>
<protein>
    <submittedName>
        <fullName evidence="1">Uncharacterized protein</fullName>
    </submittedName>
</protein>
<accession>A0ABV2ZYD7</accession>
<dbReference type="EMBL" id="JBEZVE010000046">
    <property type="protein sequence ID" value="MEU3787587.1"/>
    <property type="molecule type" value="Genomic_DNA"/>
</dbReference>
<reference evidence="1 2" key="1">
    <citation type="submission" date="2024-06" db="EMBL/GenBank/DDBJ databases">
        <title>The Natural Products Discovery Center: Release of the First 8490 Sequenced Strains for Exploring Actinobacteria Biosynthetic Diversity.</title>
        <authorList>
            <person name="Kalkreuter E."/>
            <person name="Kautsar S.A."/>
            <person name="Yang D."/>
            <person name="Bader C.D."/>
            <person name="Teijaro C.N."/>
            <person name="Fluegel L."/>
            <person name="Davis C.M."/>
            <person name="Simpson J.R."/>
            <person name="Lauterbach L."/>
            <person name="Steele A.D."/>
            <person name="Gui C."/>
            <person name="Meng S."/>
            <person name="Li G."/>
            <person name="Viehrig K."/>
            <person name="Ye F."/>
            <person name="Su P."/>
            <person name="Kiefer A.F."/>
            <person name="Nichols A."/>
            <person name="Cepeda A.J."/>
            <person name="Yan W."/>
            <person name="Fan B."/>
            <person name="Jiang Y."/>
            <person name="Adhikari A."/>
            <person name="Zheng C.-J."/>
            <person name="Schuster L."/>
            <person name="Cowan T.M."/>
            <person name="Smanski M.J."/>
            <person name="Chevrette M.G."/>
            <person name="De Carvalho L.P.S."/>
            <person name="Shen B."/>
        </authorList>
    </citation>
    <scope>NUCLEOTIDE SEQUENCE [LARGE SCALE GENOMIC DNA]</scope>
    <source>
        <strain evidence="1 2">NPDC033843</strain>
    </source>
</reference>
<gene>
    <name evidence="1" type="ORF">AB0E89_44945</name>
</gene>
<evidence type="ECO:0000313" key="2">
    <source>
        <dbReference type="Proteomes" id="UP001550739"/>
    </source>
</evidence>
<comment type="caution">
    <text evidence="1">The sequence shown here is derived from an EMBL/GenBank/DDBJ whole genome shotgun (WGS) entry which is preliminary data.</text>
</comment>
<organism evidence="1 2">
    <name type="scientific">Streptomyces sp. 900129855</name>
    <dbReference type="NCBI Taxonomy" id="3155129"/>
    <lineage>
        <taxon>Bacteria</taxon>
        <taxon>Bacillati</taxon>
        <taxon>Actinomycetota</taxon>
        <taxon>Actinomycetes</taxon>
        <taxon>Kitasatosporales</taxon>
        <taxon>Streptomycetaceae</taxon>
        <taxon>Streptomyces</taxon>
    </lineage>
</organism>
<proteinExistence type="predicted"/>
<sequence length="131" mass="14199">MDDELHKVRITAEQASAALALDGRDITDQVTGYQLSQRPGMPPVLVLQLSPLVKNDFEGLAHVVVGDPPDPGPAAAAFLSAIDAGELQRQVLNRHDLMNGGPNELTRAMLQLLQEWARGEWTREVADGVPQ</sequence>